<reference evidence="2 3" key="1">
    <citation type="submission" date="2024-04" db="EMBL/GenBank/DDBJ databases">
        <title>Arthrobacter sp. from Plains bison fecal sample.</title>
        <authorList>
            <person name="Ruzzini A."/>
        </authorList>
    </citation>
    <scope>NUCLEOTIDE SEQUENCE [LARGE SCALE GENOMIC DNA]</scope>
    <source>
        <strain evidence="2 3">EINP1</strain>
    </source>
</reference>
<evidence type="ECO:0000259" key="1">
    <source>
        <dbReference type="Pfam" id="PF04230"/>
    </source>
</evidence>
<dbReference type="Pfam" id="PF04230">
    <property type="entry name" value="PS_pyruv_trans"/>
    <property type="match status" value="1"/>
</dbReference>
<feature type="domain" description="Polysaccharide pyruvyl transferase" evidence="1">
    <location>
        <begin position="210"/>
        <end position="326"/>
    </location>
</feature>
<dbReference type="EC" id="2.4.-.-" evidence="2"/>
<proteinExistence type="predicted"/>
<keyword evidence="2" id="KW-0808">Transferase</keyword>
<dbReference type="EMBL" id="CP151657">
    <property type="protein sequence ID" value="WZP16702.1"/>
    <property type="molecule type" value="Genomic_DNA"/>
</dbReference>
<dbReference type="InterPro" id="IPR007345">
    <property type="entry name" value="Polysacch_pyruvyl_Trfase"/>
</dbReference>
<keyword evidence="2" id="KW-0328">Glycosyltransferase</keyword>
<dbReference type="GO" id="GO:0016757">
    <property type="term" value="F:glycosyltransferase activity"/>
    <property type="evidence" value="ECO:0007669"/>
    <property type="project" value="UniProtKB-KW"/>
</dbReference>
<protein>
    <submittedName>
        <fullName evidence="2">Polysaccharide pyruvyl transferase family protein</fullName>
        <ecNumber evidence="2">2.4.-.-</ecNumber>
    </submittedName>
</protein>
<gene>
    <name evidence="2" type="ORF">AAE021_03725</name>
</gene>
<dbReference type="Proteomes" id="UP001448858">
    <property type="component" value="Chromosome"/>
</dbReference>
<sequence length="396" mass="41762">MYGQDLDIKGHRFRIELVPAADGSAGAVCARAADAGGGIVPETDPAAVLLRSALIGHADLVRTGTEQPQQAAAAEDSERHLLGYVADGASGEQCRTAVEEARRRLAGLFAPAAAVAAGASGVPEGCVNLLWWDERANFGDAVGPWLVRRLTGRTPVNGWRRNLSVPPLAAVGSTAGWLEQDGTRVWGAGLMAPLAPDAVKRLAGLSGIRIHAVRGELTGAELRSQLGWTVPEVYGDPALLLPRFLSVPDGQASQGKVAVLPHLDHRGLFGNPLASREDADLVHNIDARQGLERVVREIAAAQVCISSSLHGIIVAQAYGVPWVWMRIEDALIAGDTFKFRDFFTTLDSSAVSAVSITAAEARAMDPAALARKATLPRLKVSLDALLAAFPLPLNAY</sequence>
<evidence type="ECO:0000313" key="2">
    <source>
        <dbReference type="EMBL" id="WZP16702.1"/>
    </source>
</evidence>
<evidence type="ECO:0000313" key="3">
    <source>
        <dbReference type="Proteomes" id="UP001448858"/>
    </source>
</evidence>
<dbReference type="RefSeq" id="WP_342024308.1">
    <property type="nucleotide sequence ID" value="NZ_CP151657.1"/>
</dbReference>
<organism evidence="2 3">
    <name type="scientific">Arthrobacter citreus</name>
    <dbReference type="NCBI Taxonomy" id="1670"/>
    <lineage>
        <taxon>Bacteria</taxon>
        <taxon>Bacillati</taxon>
        <taxon>Actinomycetota</taxon>
        <taxon>Actinomycetes</taxon>
        <taxon>Micrococcales</taxon>
        <taxon>Micrococcaceae</taxon>
        <taxon>Arthrobacter</taxon>
    </lineage>
</organism>
<keyword evidence="3" id="KW-1185">Reference proteome</keyword>
<name>A0ABZ2ZWW0_9MICC</name>
<accession>A0ABZ2ZWW0</accession>